<dbReference type="Pfam" id="PF11209">
    <property type="entry name" value="LmeA"/>
    <property type="match status" value="1"/>
</dbReference>
<evidence type="ECO:0000313" key="1">
    <source>
        <dbReference type="EMBL" id="ARJ05596.1"/>
    </source>
</evidence>
<dbReference type="EMBL" id="CP020715">
    <property type="protein sequence ID" value="ARJ05596.1"/>
    <property type="molecule type" value="Genomic_DNA"/>
</dbReference>
<dbReference type="AlphaFoldDB" id="A0A1X9LK61"/>
<proteinExistence type="predicted"/>
<dbReference type="Proteomes" id="UP000192775">
    <property type="component" value="Chromosome"/>
</dbReference>
<gene>
    <name evidence="1" type="ORF">B5808_10435</name>
</gene>
<dbReference type="RefSeq" id="WP_085019734.1">
    <property type="nucleotide sequence ID" value="NZ_BMHD01000001.1"/>
</dbReference>
<reference evidence="1 2" key="1">
    <citation type="submission" date="2017-04" db="EMBL/GenBank/DDBJ databases">
        <authorList>
            <person name="Afonso C.L."/>
            <person name="Miller P.J."/>
            <person name="Scott M.A."/>
            <person name="Spackman E."/>
            <person name="Goraichik I."/>
            <person name="Dimitrov K.M."/>
            <person name="Suarez D.L."/>
            <person name="Swayne D.E."/>
        </authorList>
    </citation>
    <scope>NUCLEOTIDE SEQUENCE [LARGE SCALE GENOMIC DNA]</scope>
    <source>
        <strain evidence="2">XA(T)</strain>
    </source>
</reference>
<organism evidence="1 2">
    <name type="scientific">Cnuibacter physcomitrellae</name>
    <dbReference type="NCBI Taxonomy" id="1619308"/>
    <lineage>
        <taxon>Bacteria</taxon>
        <taxon>Bacillati</taxon>
        <taxon>Actinomycetota</taxon>
        <taxon>Actinomycetes</taxon>
        <taxon>Micrococcales</taxon>
        <taxon>Microbacteriaceae</taxon>
        <taxon>Cnuibacter</taxon>
    </lineage>
</organism>
<evidence type="ECO:0000313" key="2">
    <source>
        <dbReference type="Proteomes" id="UP000192775"/>
    </source>
</evidence>
<dbReference type="InterPro" id="IPR021373">
    <property type="entry name" value="DUF2993"/>
</dbReference>
<sequence length="249" mass="25735">MTTQDAPRRRRLTWLWWLIGIVVVLGVLVVVADIAGRAYAEGRVADEIESRLPAGVEGDVDVTIGGGSFLAQLASGRIDQVDLDAPSLVANGVPFSAHVTATGVPTDLTRPVEHATGTFALDQAAVDSVVTLPEGASLQLGDGTVSYDQTGEFLGIQLGYTVTGEVTAQGTSVRIEPTGAELTQGSNALDVSGLLDRVIGSAVTVCVAQYLPQGVSLQTLEVTPGQASVVATLDDFVLDESTLSTLGTC</sequence>
<name>A0A1X9LK61_9MICO</name>
<keyword evidence="2" id="KW-1185">Reference proteome</keyword>
<accession>A0A1X9LK61</accession>
<dbReference type="STRING" id="1619308.B5808_10435"/>
<dbReference type="KEGG" id="cphy:B5808_10435"/>
<protein>
    <submittedName>
        <fullName evidence="1">Uncharacterized protein</fullName>
    </submittedName>
</protein>